<feature type="signal peptide" evidence="1">
    <location>
        <begin position="1"/>
        <end position="32"/>
    </location>
</feature>
<evidence type="ECO:0000256" key="1">
    <source>
        <dbReference type="SAM" id="SignalP"/>
    </source>
</evidence>
<sequence>MTCLFPNRPATVMAPIMAAALTAAALAAPAQATPAGPATTAGANAAAEARGAELAQGVERITEPHLVSLHCMARMNEAFGFARDAAAEAAGAACEARAGARLTQIAGERASRALAEIEAAPATLDAAIAATGYAPADDAFARISASAAYRAAAPEIATAFEEARRAGAAKREEVLEAERRRLDAAMAALDPARHGPSDLPDCAAFDRDQPWLRPLLSHCRDLWRSFEARHTHVHCERIFEIAPAELRRGAFDVGGGERFDATEMLCTHGFEAEARRRGGLFSASRTELSLQLGPLEAPLTLTGTLHGPDTTGLWQLRALALSPGRLARDLDPDAPETLRHCLSDHTRCQD</sequence>
<proteinExistence type="predicted"/>
<dbReference type="EMBL" id="FMVT01000005">
    <property type="protein sequence ID" value="SCY46723.1"/>
    <property type="molecule type" value="Genomic_DNA"/>
</dbReference>
<evidence type="ECO:0008006" key="4">
    <source>
        <dbReference type="Google" id="ProtNLM"/>
    </source>
</evidence>
<dbReference type="OrthoDB" id="9821374at2"/>
<evidence type="ECO:0000313" key="2">
    <source>
        <dbReference type="EMBL" id="SCY46723.1"/>
    </source>
</evidence>
<dbReference type="STRING" id="336292.SAMN05660710_01613"/>
<gene>
    <name evidence="2" type="ORF">SAMN05660710_01613</name>
</gene>
<keyword evidence="1" id="KW-0732">Signal</keyword>
<keyword evidence="3" id="KW-1185">Reference proteome</keyword>
<feature type="chain" id="PRO_5011517145" description="Pentapeptide repeat-containing protein" evidence="1">
    <location>
        <begin position="33"/>
        <end position="350"/>
    </location>
</feature>
<dbReference type="Proteomes" id="UP000199502">
    <property type="component" value="Unassembled WGS sequence"/>
</dbReference>
<organism evidence="2 3">
    <name type="scientific">Paracoccus tibetensis</name>
    <dbReference type="NCBI Taxonomy" id="336292"/>
    <lineage>
        <taxon>Bacteria</taxon>
        <taxon>Pseudomonadati</taxon>
        <taxon>Pseudomonadota</taxon>
        <taxon>Alphaproteobacteria</taxon>
        <taxon>Rhodobacterales</taxon>
        <taxon>Paracoccaceae</taxon>
        <taxon>Paracoccus</taxon>
    </lineage>
</organism>
<protein>
    <recommendedName>
        <fullName evidence="4">Pentapeptide repeat-containing protein</fullName>
    </recommendedName>
</protein>
<dbReference type="AlphaFoldDB" id="A0A1G5G588"/>
<evidence type="ECO:0000313" key="3">
    <source>
        <dbReference type="Proteomes" id="UP000199502"/>
    </source>
</evidence>
<name>A0A1G5G588_9RHOB</name>
<reference evidence="2 3" key="1">
    <citation type="submission" date="2016-10" db="EMBL/GenBank/DDBJ databases">
        <authorList>
            <person name="de Groot N.N."/>
        </authorList>
    </citation>
    <scope>NUCLEOTIDE SEQUENCE [LARGE SCALE GENOMIC DNA]</scope>
    <source>
        <strain evidence="2 3">CGMCC 1.8925</strain>
    </source>
</reference>
<accession>A0A1G5G588</accession>